<name>A0AAD7A5P7_9AGAR</name>
<comment type="similarity">
    <text evidence="1">Belongs to the sulfatase family.</text>
</comment>
<dbReference type="PANTHER" id="PTHR43108">
    <property type="entry name" value="N-ACETYLGLUCOSAMINE-6-SULFATASE FAMILY MEMBER"/>
    <property type="match status" value="1"/>
</dbReference>
<evidence type="ECO:0000259" key="2">
    <source>
        <dbReference type="Pfam" id="PF00884"/>
    </source>
</evidence>
<dbReference type="SUPFAM" id="SSF53649">
    <property type="entry name" value="Alkaline phosphatase-like"/>
    <property type="match status" value="1"/>
</dbReference>
<keyword evidence="4" id="KW-1185">Reference proteome</keyword>
<feature type="domain" description="Sulfatase N-terminal" evidence="2">
    <location>
        <begin position="1"/>
        <end position="80"/>
    </location>
</feature>
<sequence>MPLLKKYIADEGTRFERHYATTAQCCPSRTSLWTGKQHIIRTALTSARRAWVKFVAQNLNDHYFPIWLTNTQYNAYYTGK</sequence>
<dbReference type="Proteomes" id="UP001218218">
    <property type="component" value="Unassembled WGS sequence"/>
</dbReference>
<organism evidence="3 4">
    <name type="scientific">Mycena albidolilacea</name>
    <dbReference type="NCBI Taxonomy" id="1033008"/>
    <lineage>
        <taxon>Eukaryota</taxon>
        <taxon>Fungi</taxon>
        <taxon>Dikarya</taxon>
        <taxon>Basidiomycota</taxon>
        <taxon>Agaricomycotina</taxon>
        <taxon>Agaricomycetes</taxon>
        <taxon>Agaricomycetidae</taxon>
        <taxon>Agaricales</taxon>
        <taxon>Marasmiineae</taxon>
        <taxon>Mycenaceae</taxon>
        <taxon>Mycena</taxon>
    </lineage>
</organism>
<proteinExistence type="inferred from homology"/>
<dbReference type="EMBL" id="JARIHO010000015">
    <property type="protein sequence ID" value="KAJ7350003.1"/>
    <property type="molecule type" value="Genomic_DNA"/>
</dbReference>
<dbReference type="Pfam" id="PF00884">
    <property type="entry name" value="Sulfatase"/>
    <property type="match status" value="1"/>
</dbReference>
<comment type="caution">
    <text evidence="3">The sequence shown here is derived from an EMBL/GenBank/DDBJ whole genome shotgun (WGS) entry which is preliminary data.</text>
</comment>
<dbReference type="InterPro" id="IPR000917">
    <property type="entry name" value="Sulfatase_N"/>
</dbReference>
<evidence type="ECO:0000313" key="3">
    <source>
        <dbReference type="EMBL" id="KAJ7350003.1"/>
    </source>
</evidence>
<dbReference type="AlphaFoldDB" id="A0AAD7A5P7"/>
<accession>A0AAD7A5P7</accession>
<feature type="non-terminal residue" evidence="3">
    <location>
        <position position="1"/>
    </location>
</feature>
<dbReference type="InterPro" id="IPR017850">
    <property type="entry name" value="Alkaline_phosphatase_core_sf"/>
</dbReference>
<protein>
    <recommendedName>
        <fullName evidence="2">Sulfatase N-terminal domain-containing protein</fullName>
    </recommendedName>
</protein>
<dbReference type="GO" id="GO:0008449">
    <property type="term" value="F:N-acetylglucosamine-6-sulfatase activity"/>
    <property type="evidence" value="ECO:0007669"/>
    <property type="project" value="TreeGrafter"/>
</dbReference>
<dbReference type="GO" id="GO:0005539">
    <property type="term" value="F:glycosaminoglycan binding"/>
    <property type="evidence" value="ECO:0007669"/>
    <property type="project" value="TreeGrafter"/>
</dbReference>
<evidence type="ECO:0000313" key="4">
    <source>
        <dbReference type="Proteomes" id="UP001218218"/>
    </source>
</evidence>
<dbReference type="Gene3D" id="3.40.720.10">
    <property type="entry name" value="Alkaline Phosphatase, subunit A"/>
    <property type="match status" value="1"/>
</dbReference>
<reference evidence="3" key="1">
    <citation type="submission" date="2023-03" db="EMBL/GenBank/DDBJ databases">
        <title>Massive genome expansion in bonnet fungi (Mycena s.s.) driven by repeated elements and novel gene families across ecological guilds.</title>
        <authorList>
            <consortium name="Lawrence Berkeley National Laboratory"/>
            <person name="Harder C.B."/>
            <person name="Miyauchi S."/>
            <person name="Viragh M."/>
            <person name="Kuo A."/>
            <person name="Thoen E."/>
            <person name="Andreopoulos B."/>
            <person name="Lu D."/>
            <person name="Skrede I."/>
            <person name="Drula E."/>
            <person name="Henrissat B."/>
            <person name="Morin E."/>
            <person name="Kohler A."/>
            <person name="Barry K."/>
            <person name="LaButti K."/>
            <person name="Morin E."/>
            <person name="Salamov A."/>
            <person name="Lipzen A."/>
            <person name="Mereny Z."/>
            <person name="Hegedus B."/>
            <person name="Baldrian P."/>
            <person name="Stursova M."/>
            <person name="Weitz H."/>
            <person name="Taylor A."/>
            <person name="Grigoriev I.V."/>
            <person name="Nagy L.G."/>
            <person name="Martin F."/>
            <person name="Kauserud H."/>
        </authorList>
    </citation>
    <scope>NUCLEOTIDE SEQUENCE</scope>
    <source>
        <strain evidence="3">CBHHK002</strain>
    </source>
</reference>
<evidence type="ECO:0000256" key="1">
    <source>
        <dbReference type="ARBA" id="ARBA00008779"/>
    </source>
</evidence>
<gene>
    <name evidence="3" type="ORF">DFH08DRAFT_654194</name>
</gene>
<dbReference type="PANTHER" id="PTHR43108:SF8">
    <property type="entry name" value="SD21168P"/>
    <property type="match status" value="1"/>
</dbReference>